<accession>A0A0F9Y2I6</accession>
<reference evidence="1" key="1">
    <citation type="journal article" date="2015" name="Nature">
        <title>Complex archaea that bridge the gap between prokaryotes and eukaryotes.</title>
        <authorList>
            <person name="Spang A."/>
            <person name="Saw J.H."/>
            <person name="Jorgensen S.L."/>
            <person name="Zaremba-Niedzwiedzka K."/>
            <person name="Martijn J."/>
            <person name="Lind A.E."/>
            <person name="van Eijk R."/>
            <person name="Schleper C."/>
            <person name="Guy L."/>
            <person name="Ettema T.J."/>
        </authorList>
    </citation>
    <scope>NUCLEOTIDE SEQUENCE</scope>
</reference>
<name>A0A0F9Y2I6_9ZZZZ</name>
<sequence length="126" mass="14404">MSLSDTRAIELYAQRDSCADIAEIDGCSPTSMYNRLKSLGVKMRTRSEANQIFPDFIFVALYNMGLSVSQTGRLLGVDASTVTKRLHSINYPLRSRCVASKIRYTEKEFKEYFMTRNVLDKLEQMV</sequence>
<dbReference type="AlphaFoldDB" id="A0A0F9Y2I6"/>
<comment type="caution">
    <text evidence="1">The sequence shown here is derived from an EMBL/GenBank/DDBJ whole genome shotgun (WGS) entry which is preliminary data.</text>
</comment>
<gene>
    <name evidence="1" type="ORF">LCGC14_0141090</name>
</gene>
<organism evidence="1">
    <name type="scientific">marine sediment metagenome</name>
    <dbReference type="NCBI Taxonomy" id="412755"/>
    <lineage>
        <taxon>unclassified sequences</taxon>
        <taxon>metagenomes</taxon>
        <taxon>ecological metagenomes</taxon>
    </lineage>
</organism>
<evidence type="ECO:0000313" key="1">
    <source>
        <dbReference type="EMBL" id="KKN98868.1"/>
    </source>
</evidence>
<proteinExistence type="predicted"/>
<protein>
    <submittedName>
        <fullName evidence="1">Uncharacterized protein</fullName>
    </submittedName>
</protein>
<dbReference type="EMBL" id="LAZR01000049">
    <property type="protein sequence ID" value="KKN98868.1"/>
    <property type="molecule type" value="Genomic_DNA"/>
</dbReference>